<evidence type="ECO:0000313" key="2">
    <source>
        <dbReference type="Proteomes" id="UP000011834"/>
    </source>
</evidence>
<keyword evidence="2" id="KW-1185">Reference proteome</keyword>
<reference evidence="1 2" key="1">
    <citation type="journal article" date="2012" name="BMC Genomics">
        <title>Whole-genome sequencing and identification of Morganella morganii KT pathogenicity-related genes.</title>
        <authorList>
            <person name="Chen Y.T."/>
            <person name="Peng H.L."/>
            <person name="Shia W.C."/>
            <person name="Hsu F.R."/>
            <person name="Ken C.F."/>
            <person name="Tsao Y.M."/>
            <person name="Chen C.H."/>
            <person name="Liu C.E."/>
            <person name="Hsieh M.F."/>
            <person name="Chen H.C."/>
            <person name="Tang C.Y."/>
            <person name="Ku T.H."/>
        </authorList>
    </citation>
    <scope>NUCLEOTIDE SEQUENCE [LARGE SCALE GENOMIC DNA]</scope>
    <source>
        <strain evidence="1 2">KT</strain>
    </source>
</reference>
<dbReference type="AlphaFoldDB" id="M1SAA5"/>
<dbReference type="EMBL" id="CP004345">
    <property type="protein sequence ID" value="AGG29193.1"/>
    <property type="molecule type" value="Genomic_DNA"/>
</dbReference>
<sequence length="39" mass="4300">MVIVIISTVKPVPDNVTYHGQPQRGNVCHTPVFISEPLI</sequence>
<accession>M1SAA5</accession>
<proteinExistence type="predicted"/>
<dbReference type="Proteomes" id="UP000011834">
    <property type="component" value="Chromosome"/>
</dbReference>
<dbReference type="HOGENOM" id="CLU_3312932_0_0_6"/>
<organism evidence="1 2">
    <name type="scientific">Morganella morganii subsp. morganii KT</name>
    <dbReference type="NCBI Taxonomy" id="1124991"/>
    <lineage>
        <taxon>Bacteria</taxon>
        <taxon>Pseudomonadati</taxon>
        <taxon>Pseudomonadota</taxon>
        <taxon>Gammaproteobacteria</taxon>
        <taxon>Enterobacterales</taxon>
        <taxon>Morganellaceae</taxon>
        <taxon>Morganella</taxon>
    </lineage>
</organism>
<name>M1SAA5_MORMO</name>
<dbReference type="KEGG" id="mmk:MU9_147"/>
<protein>
    <submittedName>
        <fullName evidence="1">Uncharacterized protein</fullName>
    </submittedName>
</protein>
<gene>
    <name evidence="1" type="ORF">MU9_147</name>
</gene>
<evidence type="ECO:0000313" key="1">
    <source>
        <dbReference type="EMBL" id="AGG29193.1"/>
    </source>
</evidence>